<dbReference type="KEGG" id="tpol:Mal48_39060"/>
<protein>
    <submittedName>
        <fullName evidence="2">Uncharacterized protein</fullName>
    </submittedName>
</protein>
<keyword evidence="3" id="KW-1185">Reference proteome</keyword>
<dbReference type="EMBL" id="CP036267">
    <property type="protein sequence ID" value="QDT34638.1"/>
    <property type="molecule type" value="Genomic_DNA"/>
</dbReference>
<dbReference type="AlphaFoldDB" id="A0A517QSN0"/>
<feature type="region of interest" description="Disordered" evidence="1">
    <location>
        <begin position="21"/>
        <end position="40"/>
    </location>
</feature>
<dbReference type="Proteomes" id="UP000315724">
    <property type="component" value="Chromosome"/>
</dbReference>
<reference evidence="2 3" key="1">
    <citation type="submission" date="2019-02" db="EMBL/GenBank/DDBJ databases">
        <title>Deep-cultivation of Planctomycetes and their phenomic and genomic characterization uncovers novel biology.</title>
        <authorList>
            <person name="Wiegand S."/>
            <person name="Jogler M."/>
            <person name="Boedeker C."/>
            <person name="Pinto D."/>
            <person name="Vollmers J."/>
            <person name="Rivas-Marin E."/>
            <person name="Kohn T."/>
            <person name="Peeters S.H."/>
            <person name="Heuer A."/>
            <person name="Rast P."/>
            <person name="Oberbeckmann S."/>
            <person name="Bunk B."/>
            <person name="Jeske O."/>
            <person name="Meyerdierks A."/>
            <person name="Storesund J.E."/>
            <person name="Kallscheuer N."/>
            <person name="Luecker S."/>
            <person name="Lage O.M."/>
            <person name="Pohl T."/>
            <person name="Merkel B.J."/>
            <person name="Hornburger P."/>
            <person name="Mueller R.-W."/>
            <person name="Bruemmer F."/>
            <person name="Labrenz M."/>
            <person name="Spormann A.M."/>
            <person name="Op den Camp H."/>
            <person name="Overmann J."/>
            <person name="Amann R."/>
            <person name="Jetten M.S.M."/>
            <person name="Mascher T."/>
            <person name="Medema M.H."/>
            <person name="Devos D.P."/>
            <person name="Kaster A.-K."/>
            <person name="Ovreas L."/>
            <person name="Rohde M."/>
            <person name="Galperin M.Y."/>
            <person name="Jogler C."/>
        </authorList>
    </citation>
    <scope>NUCLEOTIDE SEQUENCE [LARGE SCALE GENOMIC DNA]</scope>
    <source>
        <strain evidence="2 3">Mal48</strain>
    </source>
</reference>
<evidence type="ECO:0000313" key="2">
    <source>
        <dbReference type="EMBL" id="QDT34638.1"/>
    </source>
</evidence>
<gene>
    <name evidence="2" type="ORF">Mal48_39060</name>
</gene>
<sequence>MEYRLVSFWKSNDYVHTTMQKRVDHQKQPTDNPQPKSPLQKITDRLLLKILKKVPDESAVRRKLVKDRLGIDVKRNQK</sequence>
<evidence type="ECO:0000313" key="3">
    <source>
        <dbReference type="Proteomes" id="UP000315724"/>
    </source>
</evidence>
<accession>A0A517QSN0</accession>
<proteinExistence type="predicted"/>
<evidence type="ECO:0000256" key="1">
    <source>
        <dbReference type="SAM" id="MobiDB-lite"/>
    </source>
</evidence>
<organism evidence="2 3">
    <name type="scientific">Thalassoglobus polymorphus</name>
    <dbReference type="NCBI Taxonomy" id="2527994"/>
    <lineage>
        <taxon>Bacteria</taxon>
        <taxon>Pseudomonadati</taxon>
        <taxon>Planctomycetota</taxon>
        <taxon>Planctomycetia</taxon>
        <taxon>Planctomycetales</taxon>
        <taxon>Planctomycetaceae</taxon>
        <taxon>Thalassoglobus</taxon>
    </lineage>
</organism>
<name>A0A517QSN0_9PLAN</name>